<dbReference type="Pfam" id="PF23957">
    <property type="entry name" value="DUF7286"/>
    <property type="match status" value="1"/>
</dbReference>
<dbReference type="OrthoDB" id="124691at2157"/>
<dbReference type="EMBL" id="FNFC01000001">
    <property type="protein sequence ID" value="SDJ19082.1"/>
    <property type="molecule type" value="Genomic_DNA"/>
</dbReference>
<organism evidence="2 3">
    <name type="scientific">Halovenus aranensis</name>
    <dbReference type="NCBI Taxonomy" id="890420"/>
    <lineage>
        <taxon>Archaea</taxon>
        <taxon>Methanobacteriati</taxon>
        <taxon>Methanobacteriota</taxon>
        <taxon>Stenosarchaea group</taxon>
        <taxon>Halobacteria</taxon>
        <taxon>Halobacteriales</taxon>
        <taxon>Haloarculaceae</taxon>
        <taxon>Halovenus</taxon>
    </lineage>
</organism>
<evidence type="ECO:0000256" key="1">
    <source>
        <dbReference type="SAM" id="Phobius"/>
    </source>
</evidence>
<accession>A0A1G8RQ74</accession>
<dbReference type="STRING" id="890420.SAMN05216226_10150"/>
<name>A0A1G8RQ74_9EURY</name>
<protein>
    <submittedName>
        <fullName evidence="2">Uncharacterized protein</fullName>
    </submittedName>
</protein>
<evidence type="ECO:0000313" key="3">
    <source>
        <dbReference type="Proteomes" id="UP000198856"/>
    </source>
</evidence>
<proteinExistence type="predicted"/>
<gene>
    <name evidence="2" type="ORF">SAMN05216226_10150</name>
</gene>
<dbReference type="AlphaFoldDB" id="A0A1G8RQ74"/>
<sequence length="1163" mass="125622">MSKSQTTVRSCAGGVICDERARVPLAVVGVFLLLSSAILIGQLETGEEPGPNVDASLALDQTEATLQTVARDSVKRAAKLAAAQPVTDPADTRWGAVLERSEARFADDPFENYLRALVYLELRDSLDHAGQTDGDIRTAVQIPAVDTPTELGEAIKRVTLERSGAEVTVTLSNVTVTATRAGKEIERRTTNLTVTVFTPVLEMHDRVTAYQYAIDEAPITEPGFRQRFNARTYAIGWARGWAQNYQAPVGEVLATRHIEPSANAALYRTQQDIFGAADPDLQNAVRLGWACMALKDGQALFEEYTTDNQSSAGMPDVAGRVCNNAHAFYNRITQRQSALPETVDVLAGPSQLQQTKTVAVGELAAMPLTVLTDDSTQYSFESAIQRIFTIEGQVATEADVRGSVQLDVGCRVGYRGGPVSREGRYDIQAVNRTESDREKQYYRYTAAVAVTVSAERTCRERDGNTTVQRHDTDRYTIEMTTTVGEQEASPAAKIDNVNPRADVSPAYAYTPGPSRRDGTVFNNYDGAGDAVTEALLGGTGTASYEDWLEARMDATNYERRPPRDEQFEATEAVKLDYEALLGNVGLFAELTEDIHTLQTQAANVSAEVERRELVTGNPTSRLLDRLQTEFKSEFIERPDGEDYENVREKVVYEARYAYYRALVEQLEGVETAHETATAELDDRLAAIDSAFANGTRFLAQGLRQHQATPDAFPASGVTENISYEISGSPTYLGASQTVDSEQVPAADGEFAPLRTRNVNAVELPYDTAVNDILAAVLEALPGTSATPDTELSFRMAGDVLSAGELALEAHESAQTSARQDTYLDEAAAFESDIESFAKNVEAALDAFEREVAKRTVAALYPSPASDCLVYAKTPHHDSYPGRETCASATDSDLEPVIEAAVSATEDGVRRALAPYGTAETARLLEDGNATEHIVDSVTRALAGPRYRGYDAFEKRYETEQWGTLVGAAVRPAVMTASSTSIEIGSVTQAEALDERIQDALGQATTALVEDRVANAGEAVGRTVGEHWLGNARRTANRAARVPAGLPLLPVPGQWVATANAWTVEVAGEYARFEVSARLGTPADGPLTYVRENRTVSRKIGGQKRRLGAVEPIAFDSQTVLVVVTPPGVGVGDRGSQNPECSPTYPHVGEVDSGQSVACALTDG</sequence>
<dbReference type="Proteomes" id="UP000198856">
    <property type="component" value="Unassembled WGS sequence"/>
</dbReference>
<keyword evidence="1" id="KW-0812">Transmembrane</keyword>
<reference evidence="2 3" key="1">
    <citation type="submission" date="2016-10" db="EMBL/GenBank/DDBJ databases">
        <authorList>
            <person name="de Groot N.N."/>
        </authorList>
    </citation>
    <scope>NUCLEOTIDE SEQUENCE [LARGE SCALE GENOMIC DNA]</scope>
    <source>
        <strain evidence="2 3">IBRC-M10015</strain>
    </source>
</reference>
<keyword evidence="1" id="KW-1133">Transmembrane helix</keyword>
<feature type="transmembrane region" description="Helical" evidence="1">
    <location>
        <begin position="21"/>
        <end position="43"/>
    </location>
</feature>
<keyword evidence="3" id="KW-1185">Reference proteome</keyword>
<keyword evidence="1" id="KW-0472">Membrane</keyword>
<dbReference type="RefSeq" id="WP_092698232.1">
    <property type="nucleotide sequence ID" value="NZ_FNFC01000001.1"/>
</dbReference>
<dbReference type="InterPro" id="IPR055710">
    <property type="entry name" value="DUF7286"/>
</dbReference>
<evidence type="ECO:0000313" key="2">
    <source>
        <dbReference type="EMBL" id="SDJ19082.1"/>
    </source>
</evidence>